<dbReference type="EMBL" id="DTLI01000153">
    <property type="protein sequence ID" value="HHS52486.1"/>
    <property type="molecule type" value="Genomic_DNA"/>
</dbReference>
<keyword evidence="1" id="KW-0472">Membrane</keyword>
<comment type="caution">
    <text evidence="2">The sequence shown here is derived from an EMBL/GenBank/DDBJ whole genome shotgun (WGS) entry which is preliminary data.</text>
</comment>
<accession>A0A7C6AA48</accession>
<evidence type="ECO:0000313" key="2">
    <source>
        <dbReference type="EMBL" id="HHS52486.1"/>
    </source>
</evidence>
<feature type="transmembrane region" description="Helical" evidence="1">
    <location>
        <begin position="21"/>
        <end position="44"/>
    </location>
</feature>
<proteinExistence type="predicted"/>
<dbReference type="InterPro" id="IPR022601">
    <property type="entry name" value="DUF3160"/>
</dbReference>
<dbReference type="SMART" id="SM01325">
    <property type="entry name" value="DUF3160"/>
    <property type="match status" value="1"/>
</dbReference>
<keyword evidence="1" id="KW-1133">Transmembrane helix</keyword>
<protein>
    <submittedName>
        <fullName evidence="2">DUF3160 domain-containing protein</fullName>
    </submittedName>
</protein>
<reference evidence="2" key="1">
    <citation type="journal article" date="2020" name="mSystems">
        <title>Genome- and Community-Level Interaction Insights into Carbon Utilization and Element Cycling Functions of Hydrothermarchaeota in Hydrothermal Sediment.</title>
        <authorList>
            <person name="Zhou Z."/>
            <person name="Liu Y."/>
            <person name="Xu W."/>
            <person name="Pan J."/>
            <person name="Luo Z.H."/>
            <person name="Li M."/>
        </authorList>
    </citation>
    <scope>NUCLEOTIDE SEQUENCE [LARGE SCALE GENOMIC DNA]</scope>
    <source>
        <strain evidence="2">SpSt-876</strain>
    </source>
</reference>
<keyword evidence="1" id="KW-0812">Transmembrane</keyword>
<evidence type="ECO:0000256" key="1">
    <source>
        <dbReference type="SAM" id="Phobius"/>
    </source>
</evidence>
<dbReference type="Pfam" id="PF11369">
    <property type="entry name" value="DUF3160"/>
    <property type="match status" value="1"/>
</dbReference>
<gene>
    <name evidence="2" type="ORF">ENW73_06435</name>
</gene>
<dbReference type="AlphaFoldDB" id="A0A7C6AA48"/>
<organism evidence="2">
    <name type="scientific">candidate division WOR-3 bacterium</name>
    <dbReference type="NCBI Taxonomy" id="2052148"/>
    <lineage>
        <taxon>Bacteria</taxon>
        <taxon>Bacteria division WOR-3</taxon>
    </lineage>
</organism>
<name>A0A7C6AA48_UNCW3</name>
<sequence length="712" mass="82322">MAKQGSHEMIGARVKFKILTPYPYHLIPAFYPCFLIVILFVSLFGQTDKNQIENFRYIQLPAAMLKNASGTLAKNGFFVTPSQFDQIYEIYQYAEKQNMPIYVTTDAILHTFHILFDYALRNLEIEYFYELLLDLTKGLLNYELAQLEKTKTTRLRRVTQALKKNIAYLSVAASLLDEKFVPPKDGMNALVKAELELIERSEGINFSPIFNYREDYSQYKPRGHYTRNEKFERYFKAMMWFGRIGFYLRPGNKESDIALGRDLTRQAILLVNALKNGWAGNPPKSTFQVWEKIYEPLSFLIGKTDDLNYYDYNQLITRLYPIRYAPDTKGRNEDQLTIQIETDDAIDKFIAEAQKLPAPKILSSYYLKEDTAEVLPATRGFRLLGSRYIPDSYIFNELVYDKVGTAQAPRNLPKGLDVMAVLGSNRALEILKTIYKENRYFNYETQLLKLKTEFSGLTRTEWNQSIYFAFLHIIKLLLEPLSQSSYLPDFLFSPAYADKTLMTACGFWAQFRHDTILYAKQSYTLALTAIRPGGLPGYVEPKPRVYERIGQIISDLITILKRFGMLPVELNSQLERLVTLTQRLQVISDKEIKGIELDDEELLFIKNIGRTLEELVTFPTAVGSETDKKMAVITDVHTDPNNRQVLEVGVGKPFFIYAVIPYKRKQYLALGGVFSYYEFTKVLSERMTDEEWQSALSQEPDLPIWTNSFIVK</sequence>